<accession>A0A9W9WWJ5</accession>
<comment type="caution">
    <text evidence="2">The sequence shown here is derived from an EMBL/GenBank/DDBJ whole genome shotgun (WGS) entry which is preliminary data.</text>
</comment>
<dbReference type="EMBL" id="JAPWDO010000003">
    <property type="protein sequence ID" value="KAJ5477842.1"/>
    <property type="molecule type" value="Genomic_DNA"/>
</dbReference>
<evidence type="ECO:0000256" key="1">
    <source>
        <dbReference type="SAM" id="MobiDB-lite"/>
    </source>
</evidence>
<evidence type="ECO:0000313" key="2">
    <source>
        <dbReference type="EMBL" id="KAJ5477842.1"/>
    </source>
</evidence>
<proteinExistence type="predicted"/>
<feature type="region of interest" description="Disordered" evidence="1">
    <location>
        <begin position="1"/>
        <end position="53"/>
    </location>
</feature>
<dbReference type="AlphaFoldDB" id="A0A9W9WWJ5"/>
<evidence type="ECO:0000313" key="3">
    <source>
        <dbReference type="Proteomes" id="UP001147760"/>
    </source>
</evidence>
<sequence>MATQNSNKTLFPPKCTANSSQTPSAHSKRSQPDSLTNGQQPPPSPPESTITPLGFAILHHGDSCTTSESEQH</sequence>
<reference evidence="2" key="2">
    <citation type="journal article" date="2023" name="IMA Fungus">
        <title>Comparative genomic study of the Penicillium genus elucidates a diverse pangenome and 15 lateral gene transfer events.</title>
        <authorList>
            <person name="Petersen C."/>
            <person name="Sorensen T."/>
            <person name="Nielsen M.R."/>
            <person name="Sondergaard T.E."/>
            <person name="Sorensen J.L."/>
            <person name="Fitzpatrick D.A."/>
            <person name="Frisvad J.C."/>
            <person name="Nielsen K.L."/>
        </authorList>
    </citation>
    <scope>NUCLEOTIDE SEQUENCE</scope>
    <source>
        <strain evidence="2">IBT 17660</strain>
    </source>
</reference>
<feature type="compositionally biased region" description="Polar residues" evidence="1">
    <location>
        <begin position="16"/>
        <end position="25"/>
    </location>
</feature>
<keyword evidence="3" id="KW-1185">Reference proteome</keyword>
<dbReference type="Proteomes" id="UP001147760">
    <property type="component" value="Unassembled WGS sequence"/>
</dbReference>
<organism evidence="2 3">
    <name type="scientific">Penicillium desertorum</name>
    <dbReference type="NCBI Taxonomy" id="1303715"/>
    <lineage>
        <taxon>Eukaryota</taxon>
        <taxon>Fungi</taxon>
        <taxon>Dikarya</taxon>
        <taxon>Ascomycota</taxon>
        <taxon>Pezizomycotina</taxon>
        <taxon>Eurotiomycetes</taxon>
        <taxon>Eurotiomycetidae</taxon>
        <taxon>Eurotiales</taxon>
        <taxon>Aspergillaceae</taxon>
        <taxon>Penicillium</taxon>
    </lineage>
</organism>
<reference evidence="2" key="1">
    <citation type="submission" date="2022-12" db="EMBL/GenBank/DDBJ databases">
        <authorList>
            <person name="Petersen C."/>
        </authorList>
    </citation>
    <scope>NUCLEOTIDE SEQUENCE</scope>
    <source>
        <strain evidence="2">IBT 17660</strain>
    </source>
</reference>
<name>A0A9W9WWJ5_9EURO</name>
<protein>
    <submittedName>
        <fullName evidence="2">Uncharacterized protein</fullName>
    </submittedName>
</protein>
<gene>
    <name evidence="2" type="ORF">N7530_003351</name>
</gene>